<keyword evidence="2" id="KW-0560">Oxidoreductase</keyword>
<keyword evidence="7" id="KW-1185">Reference proteome</keyword>
<evidence type="ECO:0000256" key="3">
    <source>
        <dbReference type="ARBA" id="ARBA00023027"/>
    </source>
</evidence>
<dbReference type="InterPro" id="IPR013328">
    <property type="entry name" value="6PGD_dom2"/>
</dbReference>
<name>A0ABP8D9C7_9ACTN</name>
<dbReference type="RefSeq" id="WP_345128544.1">
    <property type="nucleotide sequence ID" value="NZ_BAABAT010000009.1"/>
</dbReference>
<dbReference type="Proteomes" id="UP001500620">
    <property type="component" value="Unassembled WGS sequence"/>
</dbReference>
<dbReference type="InterPro" id="IPR051265">
    <property type="entry name" value="HIBADH-related_NP60_sf"/>
</dbReference>
<dbReference type="SUPFAM" id="SSF48179">
    <property type="entry name" value="6-phosphogluconate dehydrogenase C-terminal domain-like"/>
    <property type="match status" value="1"/>
</dbReference>
<evidence type="ECO:0000259" key="5">
    <source>
        <dbReference type="Pfam" id="PF14833"/>
    </source>
</evidence>
<dbReference type="InterPro" id="IPR015815">
    <property type="entry name" value="HIBADH-related"/>
</dbReference>
<dbReference type="InterPro" id="IPR006115">
    <property type="entry name" value="6PGDH_NADP-bd"/>
</dbReference>
<dbReference type="SUPFAM" id="SSF51735">
    <property type="entry name" value="NAD(P)-binding Rossmann-fold domains"/>
    <property type="match status" value="1"/>
</dbReference>
<accession>A0ABP8D9C7</accession>
<reference evidence="7" key="1">
    <citation type="journal article" date="2019" name="Int. J. Syst. Evol. Microbiol.">
        <title>The Global Catalogue of Microorganisms (GCM) 10K type strain sequencing project: providing services to taxonomists for standard genome sequencing and annotation.</title>
        <authorList>
            <consortium name="The Broad Institute Genomics Platform"/>
            <consortium name="The Broad Institute Genome Sequencing Center for Infectious Disease"/>
            <person name="Wu L."/>
            <person name="Ma J."/>
        </authorList>
    </citation>
    <scope>NUCLEOTIDE SEQUENCE [LARGE SCALE GENOMIC DNA]</scope>
    <source>
        <strain evidence="7">JCM 17441</strain>
    </source>
</reference>
<evidence type="ECO:0000256" key="1">
    <source>
        <dbReference type="ARBA" id="ARBA00009080"/>
    </source>
</evidence>
<feature type="domain" description="6-phosphogluconate dehydrogenase NADP-binding" evidence="4">
    <location>
        <begin position="2"/>
        <end position="152"/>
    </location>
</feature>
<dbReference type="PANTHER" id="PTHR43580">
    <property type="entry name" value="OXIDOREDUCTASE GLYR1-RELATED"/>
    <property type="match status" value="1"/>
</dbReference>
<evidence type="ECO:0000313" key="6">
    <source>
        <dbReference type="EMBL" id="GAA4250504.1"/>
    </source>
</evidence>
<keyword evidence="3" id="KW-0520">NAD</keyword>
<dbReference type="Gene3D" id="3.40.50.720">
    <property type="entry name" value="NAD(P)-binding Rossmann-like Domain"/>
    <property type="match status" value="1"/>
</dbReference>
<dbReference type="InterPro" id="IPR008927">
    <property type="entry name" value="6-PGluconate_DH-like_C_sf"/>
</dbReference>
<comment type="caution">
    <text evidence="6">The sequence shown here is derived from an EMBL/GenBank/DDBJ whole genome shotgun (WGS) entry which is preliminary data.</text>
</comment>
<dbReference type="InterPro" id="IPR029154">
    <property type="entry name" value="HIBADH-like_NADP-bd"/>
</dbReference>
<dbReference type="Pfam" id="PF03446">
    <property type="entry name" value="NAD_binding_2"/>
    <property type="match status" value="1"/>
</dbReference>
<dbReference type="PIRSF" id="PIRSF000103">
    <property type="entry name" value="HIBADH"/>
    <property type="match status" value="1"/>
</dbReference>
<evidence type="ECO:0000313" key="7">
    <source>
        <dbReference type="Proteomes" id="UP001500620"/>
    </source>
</evidence>
<dbReference type="Pfam" id="PF14833">
    <property type="entry name" value="NAD_binding_11"/>
    <property type="match status" value="1"/>
</dbReference>
<proteinExistence type="inferred from homology"/>
<sequence length="287" mass="29669">MDIAVLGMGNMGRSIARRLLGAGHGVTVWNRTEGKATEMVYAGAREERAVADAVRGAEAVVTMLANDEAVRSVALGQLRPVIGPETVYVNCSTVSPALSTELAAAFPQRFLALPIIGAPAAVGSGTATLLAGGHRDVLDRVSPLVSSLSGTVRLYDTPALAIAAKLATNMLLLSEVVALAESFAVGRAGGLRDDQLRELLGVSPLVGPGLQNRFEDLLTGAEEGWWSTVLGAKDAALAIEVARESGADLPVADTVRGMYERAAISGLNEADIAAVGRLYRTPAGSRG</sequence>
<gene>
    <name evidence="6" type="ORF">GCM10022255_039440</name>
</gene>
<protein>
    <submittedName>
        <fullName evidence="6">NAD(P)-dependent oxidoreductase</fullName>
    </submittedName>
</protein>
<dbReference type="Gene3D" id="1.10.1040.10">
    <property type="entry name" value="N-(1-d-carboxylethyl)-l-norvaline Dehydrogenase, domain 2"/>
    <property type="match status" value="1"/>
</dbReference>
<evidence type="ECO:0000256" key="2">
    <source>
        <dbReference type="ARBA" id="ARBA00023002"/>
    </source>
</evidence>
<dbReference type="PANTHER" id="PTHR43580:SF2">
    <property type="entry name" value="CYTOKINE-LIKE NUCLEAR FACTOR N-PAC"/>
    <property type="match status" value="1"/>
</dbReference>
<organism evidence="6 7">
    <name type="scientific">Dactylosporangium darangshiense</name>
    <dbReference type="NCBI Taxonomy" id="579108"/>
    <lineage>
        <taxon>Bacteria</taxon>
        <taxon>Bacillati</taxon>
        <taxon>Actinomycetota</taxon>
        <taxon>Actinomycetes</taxon>
        <taxon>Micromonosporales</taxon>
        <taxon>Micromonosporaceae</taxon>
        <taxon>Dactylosporangium</taxon>
    </lineage>
</organism>
<feature type="domain" description="3-hydroxyisobutyrate dehydrogenase-like NAD-binding" evidence="5">
    <location>
        <begin position="163"/>
        <end position="278"/>
    </location>
</feature>
<dbReference type="EMBL" id="BAABAT010000009">
    <property type="protein sequence ID" value="GAA4250504.1"/>
    <property type="molecule type" value="Genomic_DNA"/>
</dbReference>
<dbReference type="InterPro" id="IPR036291">
    <property type="entry name" value="NAD(P)-bd_dom_sf"/>
</dbReference>
<comment type="similarity">
    <text evidence="1">Belongs to the HIBADH-related family.</text>
</comment>
<evidence type="ECO:0000259" key="4">
    <source>
        <dbReference type="Pfam" id="PF03446"/>
    </source>
</evidence>